<feature type="signal peptide" evidence="1">
    <location>
        <begin position="1"/>
        <end position="19"/>
    </location>
</feature>
<feature type="chain" id="PRO_5002465496" evidence="1">
    <location>
        <begin position="20"/>
        <end position="436"/>
    </location>
</feature>
<accession>A0A0F3QFQ3</accession>
<dbReference type="GO" id="GO:0015288">
    <property type="term" value="F:porin activity"/>
    <property type="evidence" value="ECO:0007669"/>
    <property type="project" value="InterPro"/>
</dbReference>
<reference evidence="3 4" key="1">
    <citation type="submission" date="2015-02" db="EMBL/GenBank/DDBJ databases">
        <title>Genome Sequencing of Rickettsiales.</title>
        <authorList>
            <person name="Daugherty S.C."/>
            <person name="Su Q."/>
            <person name="Abolude K."/>
            <person name="Beier-Sexton M."/>
            <person name="Carlyon J.A."/>
            <person name="Carter R."/>
            <person name="Day N.P."/>
            <person name="Dumler S.J."/>
            <person name="Dyachenko V."/>
            <person name="Godinez A."/>
            <person name="Kurtti T.J."/>
            <person name="Lichay M."/>
            <person name="Mullins K.E."/>
            <person name="Ott S."/>
            <person name="Pappas-Brown V."/>
            <person name="Paris D.H."/>
            <person name="Patel P."/>
            <person name="Richards A.L."/>
            <person name="Sadzewicz L."/>
            <person name="Sears K."/>
            <person name="Seidman D."/>
            <person name="Sengamalay N."/>
            <person name="Stenos J."/>
            <person name="Tallon L.J."/>
            <person name="Vincent G."/>
            <person name="Fraser C.M."/>
            <person name="Munderloh U."/>
            <person name="Dunning-Hotopp J.C."/>
        </authorList>
    </citation>
    <scope>NUCLEOTIDE SEQUENCE [LARGE SCALE GENOMIC DNA]</scope>
    <source>
        <strain evidence="3 4">RML An4</strain>
    </source>
</reference>
<keyword evidence="1" id="KW-0732">Signal</keyword>
<dbReference type="GO" id="GO:0016020">
    <property type="term" value="C:membrane"/>
    <property type="evidence" value="ECO:0007669"/>
    <property type="project" value="InterPro"/>
</dbReference>
<sequence>MKKLLLASIIGLASTTSFASGSTTPVISSSDSEIKLEGFYLFESGFSNQNRLGEFENLSDNRKKTAFYTEAAFAATITKTINDVIGGVKIVLQPTTRSKTSTSYNGSHIFIETSYGKVELGSPYDAGNKLRITGGQVAAGSGGYWRYINVGSKYMQYEKLKPDFDTSPSFYIESFSNNFDEFNVKAEAARKISFYTPKMKGFQAGISYTPDSANTGGNKNINNVVFDDSITGITNVRTGIKRNIVENDEIITINQNVTDSISGGLTYEHALGEDADLKLSVTGEYGKPVRLAVRSKVIDKTYTVLDTYKLSNLKAYNLGAVFTYGNFSCGASYGSLGKSLTTPQYHKNGRNTYYYNGAIAYGQGPIKTSLSYFKSSRYKNTVDTITVATEYKIMPGLLPYAEISHFQAKGKPVYYPEAPNKKTKGTVGLIGTKLKF</sequence>
<dbReference type="InterPro" id="IPR023614">
    <property type="entry name" value="Porin_dom_sf"/>
</dbReference>
<protein>
    <submittedName>
        <fullName evidence="3">Gram-negative porin family protein</fullName>
    </submittedName>
</protein>
<feature type="domain" description="Porin" evidence="2">
    <location>
        <begin position="23"/>
        <end position="410"/>
    </location>
</feature>
<evidence type="ECO:0000259" key="2">
    <source>
        <dbReference type="Pfam" id="PF13609"/>
    </source>
</evidence>
<organism evidence="3 4">
    <name type="scientific">Rickettsia bellii str. RML An4</name>
    <dbReference type="NCBI Taxonomy" id="1359193"/>
    <lineage>
        <taxon>Bacteria</taxon>
        <taxon>Pseudomonadati</taxon>
        <taxon>Pseudomonadota</taxon>
        <taxon>Alphaproteobacteria</taxon>
        <taxon>Rickettsiales</taxon>
        <taxon>Rickettsiaceae</taxon>
        <taxon>Rickettsieae</taxon>
        <taxon>Rickettsia</taxon>
        <taxon>belli group</taxon>
    </lineage>
</organism>
<dbReference type="InterPro" id="IPR033900">
    <property type="entry name" value="Gram_neg_porin_domain"/>
</dbReference>
<dbReference type="Proteomes" id="UP000033661">
    <property type="component" value="Unassembled WGS sequence"/>
</dbReference>
<dbReference type="EMBL" id="LAOI01000001">
    <property type="protein sequence ID" value="KJV90259.1"/>
    <property type="molecule type" value="Genomic_DNA"/>
</dbReference>
<evidence type="ECO:0000313" key="4">
    <source>
        <dbReference type="Proteomes" id="UP000033661"/>
    </source>
</evidence>
<keyword evidence="4" id="KW-1185">Reference proteome</keyword>
<evidence type="ECO:0000313" key="3">
    <source>
        <dbReference type="EMBL" id="KJV90259.1"/>
    </source>
</evidence>
<proteinExistence type="predicted"/>
<dbReference type="RefSeq" id="WP_045799066.1">
    <property type="nucleotide sequence ID" value="NZ_LAOI01000001.1"/>
</dbReference>
<gene>
    <name evidence="3" type="ORF">RBEAN4_1262</name>
</gene>
<dbReference type="PATRIC" id="fig|1359193.3.peg.1221"/>
<comment type="caution">
    <text evidence="3">The sequence shown here is derived from an EMBL/GenBank/DDBJ whole genome shotgun (WGS) entry which is preliminary data.</text>
</comment>
<dbReference type="Pfam" id="PF13609">
    <property type="entry name" value="Porin_4"/>
    <property type="match status" value="1"/>
</dbReference>
<evidence type="ECO:0000256" key="1">
    <source>
        <dbReference type="SAM" id="SignalP"/>
    </source>
</evidence>
<name>A0A0F3QFQ3_RICBE</name>
<dbReference type="Gene3D" id="2.40.160.10">
    <property type="entry name" value="Porin"/>
    <property type="match status" value="1"/>
</dbReference>
<dbReference type="SUPFAM" id="SSF56935">
    <property type="entry name" value="Porins"/>
    <property type="match status" value="1"/>
</dbReference>
<dbReference type="AlphaFoldDB" id="A0A0F3QFQ3"/>